<evidence type="ECO:0000313" key="5">
    <source>
        <dbReference type="Proteomes" id="UP000295277"/>
    </source>
</evidence>
<dbReference type="Proteomes" id="UP000295277">
    <property type="component" value="Unassembled WGS sequence"/>
</dbReference>
<dbReference type="InterPro" id="IPR027417">
    <property type="entry name" value="P-loop_NTPase"/>
</dbReference>
<keyword evidence="2" id="KW-0325">Glycoprotein</keyword>
<gene>
    <name evidence="4" type="ORF">EV216_1249</name>
</gene>
<protein>
    <submittedName>
        <fullName evidence="4">Sulfotransferase domain-containing protein</fullName>
    </submittedName>
</protein>
<dbReference type="PANTHER" id="PTHR10605:SF56">
    <property type="entry name" value="BIFUNCTIONAL HEPARAN SULFATE N-DEACETYLASE_N-SULFOTRANSFERASE"/>
    <property type="match status" value="1"/>
</dbReference>
<dbReference type="EMBL" id="SLVM01000024">
    <property type="protein sequence ID" value="TCM78962.1"/>
    <property type="molecule type" value="Genomic_DNA"/>
</dbReference>
<keyword evidence="5" id="KW-1185">Reference proteome</keyword>
<evidence type="ECO:0000256" key="1">
    <source>
        <dbReference type="ARBA" id="ARBA00022679"/>
    </source>
</evidence>
<comment type="caution">
    <text evidence="4">The sequence shown here is derived from an EMBL/GenBank/DDBJ whole genome shotgun (WGS) entry which is preliminary data.</text>
</comment>
<evidence type="ECO:0000259" key="3">
    <source>
        <dbReference type="Pfam" id="PF00685"/>
    </source>
</evidence>
<dbReference type="RefSeq" id="WP_165899255.1">
    <property type="nucleotide sequence ID" value="NZ_SLVM01000024.1"/>
</dbReference>
<feature type="domain" description="Sulfotransferase" evidence="3">
    <location>
        <begin position="4"/>
        <end position="231"/>
    </location>
</feature>
<dbReference type="PANTHER" id="PTHR10605">
    <property type="entry name" value="HEPARAN SULFATE SULFOTRANSFERASE"/>
    <property type="match status" value="1"/>
</dbReference>
<dbReference type="InterPro" id="IPR000863">
    <property type="entry name" value="Sulfotransferase_dom"/>
</dbReference>
<dbReference type="SUPFAM" id="SSF52540">
    <property type="entry name" value="P-loop containing nucleoside triphosphate hydrolases"/>
    <property type="match status" value="1"/>
</dbReference>
<dbReference type="Pfam" id="PF00685">
    <property type="entry name" value="Sulfotransfer_1"/>
    <property type="match status" value="1"/>
</dbReference>
<dbReference type="InterPro" id="IPR037359">
    <property type="entry name" value="NST/OST"/>
</dbReference>
<dbReference type="GO" id="GO:0008146">
    <property type="term" value="F:sulfotransferase activity"/>
    <property type="evidence" value="ECO:0007669"/>
    <property type="project" value="InterPro"/>
</dbReference>
<dbReference type="AlphaFoldDB" id="A0A4R1YMQ5"/>
<evidence type="ECO:0000313" key="4">
    <source>
        <dbReference type="EMBL" id="TCM78962.1"/>
    </source>
</evidence>
<reference evidence="4 5" key="1">
    <citation type="submission" date="2019-03" db="EMBL/GenBank/DDBJ databases">
        <title>Genomic Encyclopedia of Type Strains, Phase IV (KMG-IV): sequencing the most valuable type-strain genomes for metagenomic binning, comparative biology and taxonomic classification.</title>
        <authorList>
            <person name="Goeker M."/>
        </authorList>
    </citation>
    <scope>NUCLEOTIDE SEQUENCE [LARGE SCALE GENOMIC DNA]</scope>
    <source>
        <strain evidence="4 5">DSM 21153</strain>
    </source>
</reference>
<accession>A0A4R1YMQ5</accession>
<proteinExistence type="predicted"/>
<dbReference type="Gene3D" id="3.40.50.300">
    <property type="entry name" value="P-loop containing nucleotide triphosphate hydrolases"/>
    <property type="match status" value="1"/>
</dbReference>
<evidence type="ECO:0000256" key="2">
    <source>
        <dbReference type="ARBA" id="ARBA00023180"/>
    </source>
</evidence>
<name>A0A4R1YMQ5_9RHOB</name>
<keyword evidence="1 4" id="KW-0808">Transferase</keyword>
<sequence>MRLPDFFIIGAAKAGTTTLHAMLDRHPGIFMSHRKEPEFFARDELYEKGLSEYARHFENALPNQLVGEASTIYSLSPLFPHTASRIARHIPDAKIIYVMREPVSRAYSYYLQIIKNYQNVTRDMRVNRRFEEFVISERHASAAPRELVFSSTNSHLPDVPDLCLAGSDYVRQIDAYLEHFPRSQMLFLLFEEFSANPSSVVRKITDFLGMAPLDEQILRDDALVRNVSNRHFEDLEAARSLSKLRDKLGFLWPARKALPKNMRAPLIRLLCQSNERGSMPLPMEPGTRDMLYSQYRSQFQRLSVLTGLDFSPWVKVSDEAE</sequence>
<organism evidence="4 5">
    <name type="scientific">Rhodovulum steppense</name>
    <dbReference type="NCBI Taxonomy" id="540251"/>
    <lineage>
        <taxon>Bacteria</taxon>
        <taxon>Pseudomonadati</taxon>
        <taxon>Pseudomonadota</taxon>
        <taxon>Alphaproteobacteria</taxon>
        <taxon>Rhodobacterales</taxon>
        <taxon>Paracoccaceae</taxon>
        <taxon>Rhodovulum</taxon>
    </lineage>
</organism>